<reference evidence="3" key="1">
    <citation type="submission" date="2017-04" db="EMBL/GenBank/DDBJ databases">
        <authorList>
            <person name="Bumgarner R.E."/>
            <person name="Fredricks D.N."/>
            <person name="Srinivasan S."/>
        </authorList>
    </citation>
    <scope>NUCLEOTIDE SEQUENCE [LARGE SCALE GENOMIC DNA]</scope>
    <source>
        <strain evidence="3">KA00405</strain>
    </source>
</reference>
<evidence type="ECO:0000313" key="3">
    <source>
        <dbReference type="Proteomes" id="UP000236394"/>
    </source>
</evidence>
<feature type="transmembrane region" description="Helical" evidence="1">
    <location>
        <begin position="252"/>
        <end position="272"/>
    </location>
</feature>
<dbReference type="AlphaFoldDB" id="A0A2J8B0P8"/>
<dbReference type="Proteomes" id="UP000236394">
    <property type="component" value="Unassembled WGS sequence"/>
</dbReference>
<feature type="transmembrane region" description="Helical" evidence="1">
    <location>
        <begin position="449"/>
        <end position="470"/>
    </location>
</feature>
<proteinExistence type="predicted"/>
<keyword evidence="1" id="KW-0472">Membrane</keyword>
<comment type="caution">
    <text evidence="2">The sequence shown here is derived from an EMBL/GenBank/DDBJ whole genome shotgun (WGS) entry which is preliminary data.</text>
</comment>
<feature type="transmembrane region" description="Helical" evidence="1">
    <location>
        <begin position="110"/>
        <end position="131"/>
    </location>
</feature>
<dbReference type="RefSeq" id="WP_102892589.1">
    <property type="nucleotide sequence ID" value="NZ_NBZD01000003.1"/>
</dbReference>
<protein>
    <submittedName>
        <fullName evidence="2">Uncharacterized protein</fullName>
    </submittedName>
</protein>
<name>A0A2J8B0P8_9FIRM</name>
<evidence type="ECO:0000256" key="1">
    <source>
        <dbReference type="SAM" id="Phobius"/>
    </source>
</evidence>
<evidence type="ECO:0000313" key="2">
    <source>
        <dbReference type="EMBL" id="PNH18349.1"/>
    </source>
</evidence>
<dbReference type="InterPro" id="IPR049504">
    <property type="entry name" value="O-antigen_lig"/>
</dbReference>
<organism evidence="2 3">
    <name type="scientific">Mageeibacillus indolicus</name>
    <dbReference type="NCBI Taxonomy" id="884684"/>
    <lineage>
        <taxon>Bacteria</taxon>
        <taxon>Bacillati</taxon>
        <taxon>Bacillota</taxon>
        <taxon>Clostridia</taxon>
        <taxon>Eubacteriales</taxon>
        <taxon>Oscillospiraceae</taxon>
        <taxon>Mageeibacillus</taxon>
    </lineage>
</organism>
<sequence>MLLDNSSAMISAWPDKKLRPGKIFLILLIFCQPCLDILSFALAVHGYGNAVSTLLRGSIMLLLVGGGLYFAPDRRYRLVALCIDIGCVVFWLVHFWIGRLSGITAVTADLANYLKLAQLPVATVCLINLFGGERRVLRRIFWRCAAGVFGLICLLDLIALLSGSFCYTYVDLHHGLLGWYQNANAQSNILAVLYPLTLYALFREADDALASNCCGGKLQQLLCRPSCFALCFGAVTLAGGLRLFFFGTRVTFYSLLSTAAAMLLSLLGYYFYLRTWAKAARRGGTGEKVCCGATTTARRQSGINLLKIVVICPILMAVLAVSFKSYSPMQQMREQDFAIASSAAQNMIKNLPRLDGKKHEYSLEDLRPLYEFYMPSIVKEFGLREVVTAYNSSTDFTVLRNVRTQKIHFAALRLAQSPAALRWTGLNFATMSVPWEDGSYDLESDAQALYYYNGYIGVTLFLLGLLCLVIMLGKHIRRVGSRKFWQNHEILIAGYGVALLLAAALVGGSVLRRPSVSIYLAALLAIVWCDLVEPSSAAGGGCRLSD</sequence>
<feature type="transmembrane region" description="Helical" evidence="1">
    <location>
        <begin position="305"/>
        <end position="323"/>
    </location>
</feature>
<feature type="transmembrane region" description="Helical" evidence="1">
    <location>
        <begin position="185"/>
        <end position="202"/>
    </location>
</feature>
<accession>A0A2J8B0P8</accession>
<feature type="transmembrane region" description="Helical" evidence="1">
    <location>
        <begin position="53"/>
        <end position="71"/>
    </location>
</feature>
<dbReference type="EMBL" id="NBZD01000003">
    <property type="protein sequence ID" value="PNH18349.1"/>
    <property type="molecule type" value="Genomic_DNA"/>
</dbReference>
<keyword evidence="1" id="KW-0812">Transmembrane</keyword>
<feature type="transmembrane region" description="Helical" evidence="1">
    <location>
        <begin position="140"/>
        <end position="165"/>
    </location>
</feature>
<dbReference type="Pfam" id="PF13425">
    <property type="entry name" value="O-antigen_lig"/>
    <property type="match status" value="1"/>
</dbReference>
<feature type="transmembrane region" description="Helical" evidence="1">
    <location>
        <begin position="227"/>
        <end position="246"/>
    </location>
</feature>
<feature type="transmembrane region" description="Helical" evidence="1">
    <location>
        <begin position="23"/>
        <end position="47"/>
    </location>
</feature>
<keyword evidence="1" id="KW-1133">Transmembrane helix</keyword>
<gene>
    <name evidence="2" type="ORF">B7R76_05760</name>
</gene>
<feature type="transmembrane region" description="Helical" evidence="1">
    <location>
        <begin position="78"/>
        <end position="98"/>
    </location>
</feature>
<feature type="transmembrane region" description="Helical" evidence="1">
    <location>
        <begin position="490"/>
        <end position="510"/>
    </location>
</feature>